<dbReference type="InterPro" id="IPR000477">
    <property type="entry name" value="RT_dom"/>
</dbReference>
<dbReference type="PANTHER" id="PTHR37984">
    <property type="entry name" value="PROTEIN CBG26694"/>
    <property type="match status" value="1"/>
</dbReference>
<organism evidence="6 7">
    <name type="scientific">Carassius auratus</name>
    <name type="common">Goldfish</name>
    <dbReference type="NCBI Taxonomy" id="7957"/>
    <lineage>
        <taxon>Eukaryota</taxon>
        <taxon>Metazoa</taxon>
        <taxon>Chordata</taxon>
        <taxon>Craniata</taxon>
        <taxon>Vertebrata</taxon>
        <taxon>Euteleostomi</taxon>
        <taxon>Actinopterygii</taxon>
        <taxon>Neopterygii</taxon>
        <taxon>Teleostei</taxon>
        <taxon>Ostariophysi</taxon>
        <taxon>Cypriniformes</taxon>
        <taxon>Cyprinidae</taxon>
        <taxon>Cyprininae</taxon>
        <taxon>Carassius</taxon>
    </lineage>
</organism>
<proteinExistence type="inferred from homology"/>
<dbReference type="PROSITE" id="PS50878">
    <property type="entry name" value="RT_POL"/>
    <property type="match status" value="1"/>
</dbReference>
<protein>
    <recommendedName>
        <fullName evidence="2">ribonuclease H</fullName>
        <ecNumber evidence="2">3.1.26.4</ecNumber>
    </recommendedName>
</protein>
<dbReference type="GeneID" id="113052387"/>
<dbReference type="InterPro" id="IPR043128">
    <property type="entry name" value="Rev_trsase/Diguanyl_cyclase"/>
</dbReference>
<dbReference type="KEGG" id="caua:113052387"/>
<dbReference type="FunFam" id="3.10.20.370:FF:000001">
    <property type="entry name" value="Retrovirus-related Pol polyprotein from transposon 17.6-like protein"/>
    <property type="match status" value="1"/>
</dbReference>
<evidence type="ECO:0000256" key="2">
    <source>
        <dbReference type="ARBA" id="ARBA00012180"/>
    </source>
</evidence>
<comment type="similarity">
    <text evidence="1">Belongs to the beta type-B retroviral polymerase family. HERV class-II K(HML-2) pol subfamily.</text>
</comment>
<evidence type="ECO:0000313" key="7">
    <source>
        <dbReference type="RefSeq" id="XP_026072620.1"/>
    </source>
</evidence>
<dbReference type="SUPFAM" id="SSF56672">
    <property type="entry name" value="DNA/RNA polymerases"/>
    <property type="match status" value="1"/>
</dbReference>
<dbReference type="AlphaFoldDB" id="A0A6P6KK12"/>
<evidence type="ECO:0000256" key="4">
    <source>
        <dbReference type="SAM" id="MobiDB-lite"/>
    </source>
</evidence>
<accession>A0A6P6KK12</accession>
<dbReference type="CDD" id="cd01647">
    <property type="entry name" value="RT_LTR"/>
    <property type="match status" value="1"/>
</dbReference>
<gene>
    <name evidence="7" type="primary">LOC113052387</name>
</gene>
<dbReference type="Gene3D" id="3.30.70.270">
    <property type="match status" value="2"/>
</dbReference>
<dbReference type="RefSeq" id="XP_026072620.1">
    <property type="nucleotide sequence ID" value="XM_026216835.1"/>
</dbReference>
<dbReference type="EC" id="3.1.26.4" evidence="2"/>
<dbReference type="OrthoDB" id="8948897at2759"/>
<dbReference type="Pfam" id="PF00078">
    <property type="entry name" value="RVT_1"/>
    <property type="match status" value="1"/>
</dbReference>
<evidence type="ECO:0000256" key="1">
    <source>
        <dbReference type="ARBA" id="ARBA00010879"/>
    </source>
</evidence>
<sequence>MLDTGSMACTLNDSIVSTLREHGVLDNVDEEDTNIVLVGCGGKRVFPKCTLELKLDVYGCDLIVPCLVVPGQGDDLILGTNVIKHLVHRLKDSDRYWELISTPSETNLESDEFLSMMAGVCRWKGGTFPDVVGTVKLQHAVTLLPGQEHLVWGKLPIKSCSQPGSTVMVEPSRLRSASRNVLVCRIVTPLWGDGWIPLKLINPSDRPVTVRRNAKVADVYPCIALEDVCETNPELPLRSSVQQSAAELDKSDTLTDRLRKCGLETLDLENCEVSKFWKVKLCDLVLEYESIFSRHSLDCGEVKDFVHRIRLFDERPFRLPYRRVPPSQYQKLRVALNEMEERGIIRKSVSEFASPLVLCWKKDGNLRICTDFRWLNARTVKDAHPLPHQEDCLAALGGNSFFSTMDLTSGFYNIPLHEDDKKYTAFTTPVGLHEYNRLPQGLCNSPASFMRMMTRIFGEQNFLSLLCYLDDLMVFAPTEEIALQRLETVFGMLKKHNLKLSPKKCHFLRRSVKFLGHLITEGGVSTDPGKVEAITKITSADLMCPDGVTPSVKKIQSFLGLIMWYQRFIENCSSLARPLFALTSGVKKARGVGRGGAPASRKLTPDDWSPACEAALLALKEALLSNVVLAHPDFSRPFILATDASSEGLGAVLSQLSPGESRSRPIAFASKSLSRAQSRYPAHRLEFLALKWAVCDKFSHWLKGHQFTAWTDNNPLTHILTKPRLDACEQRWVAKLAAFEFDIKYVPGPKNSIADALSRQPFADRHVSHRIVREPYDKLVAESVNHSFAAVQDVFRLSNASQQVIDSAEDPADACEQSGVNRDDDVPGSFSSAEVSAVFSNHLSWDESTRTRATSLAGLVQQIADVGFDALPSYSRQELRDKQIEDEHLQKVIYYVDRKRRPSGRERMRDPTAVRKLMKQWEKLLLNDGVL</sequence>
<reference evidence="7" key="1">
    <citation type="submission" date="2025-08" db="UniProtKB">
        <authorList>
            <consortium name="RefSeq"/>
        </authorList>
    </citation>
    <scope>IDENTIFICATION</scope>
    <source>
        <strain evidence="7">Wakin</strain>
        <tissue evidence="7">Muscle</tissue>
    </source>
</reference>
<dbReference type="CDD" id="cd09274">
    <property type="entry name" value="RNase_HI_RT_Ty3"/>
    <property type="match status" value="1"/>
</dbReference>
<dbReference type="Pfam" id="PF17919">
    <property type="entry name" value="RT_RNaseH_2"/>
    <property type="match status" value="1"/>
</dbReference>
<evidence type="ECO:0000256" key="3">
    <source>
        <dbReference type="ARBA" id="ARBA00023268"/>
    </source>
</evidence>
<dbReference type="PANTHER" id="PTHR37984:SF5">
    <property type="entry name" value="PROTEIN NYNRIN-LIKE"/>
    <property type="match status" value="1"/>
</dbReference>
<evidence type="ECO:0000259" key="5">
    <source>
        <dbReference type="PROSITE" id="PS50878"/>
    </source>
</evidence>
<keyword evidence="6" id="KW-1185">Reference proteome</keyword>
<dbReference type="Proteomes" id="UP000515129">
    <property type="component" value="Chromosome 32"/>
</dbReference>
<dbReference type="GO" id="GO:0004523">
    <property type="term" value="F:RNA-DNA hybrid ribonuclease activity"/>
    <property type="evidence" value="ECO:0007669"/>
    <property type="project" value="UniProtKB-EC"/>
</dbReference>
<dbReference type="InterPro" id="IPR041577">
    <property type="entry name" value="RT_RNaseH_2"/>
</dbReference>
<dbReference type="Gene3D" id="3.10.10.10">
    <property type="entry name" value="HIV Type 1 Reverse Transcriptase, subunit A, domain 1"/>
    <property type="match status" value="1"/>
</dbReference>
<name>A0A6P6KK12_CARAU</name>
<keyword evidence="3" id="KW-0511">Multifunctional enzyme</keyword>
<evidence type="ECO:0000313" key="6">
    <source>
        <dbReference type="Proteomes" id="UP000515129"/>
    </source>
</evidence>
<feature type="region of interest" description="Disordered" evidence="4">
    <location>
        <begin position="809"/>
        <end position="829"/>
    </location>
</feature>
<feature type="domain" description="Reverse transcriptase" evidence="5">
    <location>
        <begin position="340"/>
        <end position="519"/>
    </location>
</feature>
<dbReference type="InterPro" id="IPR043502">
    <property type="entry name" value="DNA/RNA_pol_sf"/>
</dbReference>
<dbReference type="InterPro" id="IPR050951">
    <property type="entry name" value="Retrovirus_Pol_polyprotein"/>
</dbReference>